<evidence type="ECO:0000313" key="3">
    <source>
        <dbReference type="WBParaSite" id="jg20972"/>
    </source>
</evidence>
<accession>A0A915DKD3</accession>
<reference evidence="3" key="1">
    <citation type="submission" date="2022-11" db="UniProtKB">
        <authorList>
            <consortium name="WormBaseParasite"/>
        </authorList>
    </citation>
    <scope>IDENTIFICATION</scope>
</reference>
<evidence type="ECO:0000313" key="2">
    <source>
        <dbReference type="Proteomes" id="UP000887574"/>
    </source>
</evidence>
<proteinExistence type="predicted"/>
<feature type="compositionally biased region" description="Polar residues" evidence="1">
    <location>
        <begin position="1"/>
        <end position="17"/>
    </location>
</feature>
<keyword evidence="2" id="KW-1185">Reference proteome</keyword>
<sequence length="222" mass="25381">MVNVIDTQYGATNGQLQKENDKDVVESDDDMVVFEQINRQLQFKDNSRLRDYSINNFQPSSYSSKPSLPAADPASTIHHLSHSTQVTLFRSTRVMNIARNSLDAISDYSDSDEKIDEEMQQVAVSDAEVVPANRPMELLRSLRLHSSRCMWFSLSVMATSFRFFMDCCLTKLKQFFLAEMITAMAFVQPDEIMPVFEELEEILLGEIDLDPIWHGSKRPTLV</sequence>
<name>A0A915DKD3_9BILA</name>
<dbReference type="WBParaSite" id="jg20972">
    <property type="protein sequence ID" value="jg20972"/>
    <property type="gene ID" value="jg20972"/>
</dbReference>
<dbReference type="AlphaFoldDB" id="A0A915DKD3"/>
<protein>
    <submittedName>
        <fullName evidence="3">Uncharacterized protein</fullName>
    </submittedName>
</protein>
<dbReference type="Proteomes" id="UP000887574">
    <property type="component" value="Unplaced"/>
</dbReference>
<feature type="region of interest" description="Disordered" evidence="1">
    <location>
        <begin position="1"/>
        <end position="20"/>
    </location>
</feature>
<evidence type="ECO:0000256" key="1">
    <source>
        <dbReference type="SAM" id="MobiDB-lite"/>
    </source>
</evidence>
<organism evidence="2 3">
    <name type="scientific">Ditylenchus dipsaci</name>
    <dbReference type="NCBI Taxonomy" id="166011"/>
    <lineage>
        <taxon>Eukaryota</taxon>
        <taxon>Metazoa</taxon>
        <taxon>Ecdysozoa</taxon>
        <taxon>Nematoda</taxon>
        <taxon>Chromadorea</taxon>
        <taxon>Rhabditida</taxon>
        <taxon>Tylenchina</taxon>
        <taxon>Tylenchomorpha</taxon>
        <taxon>Sphaerularioidea</taxon>
        <taxon>Anguinidae</taxon>
        <taxon>Anguininae</taxon>
        <taxon>Ditylenchus</taxon>
    </lineage>
</organism>